<feature type="compositionally biased region" description="Low complexity" evidence="7">
    <location>
        <begin position="26"/>
        <end position="45"/>
    </location>
</feature>
<dbReference type="GO" id="GO:0009279">
    <property type="term" value="C:cell outer membrane"/>
    <property type="evidence" value="ECO:0007669"/>
    <property type="project" value="UniProtKB-SubCell"/>
</dbReference>
<keyword evidence="10" id="KW-1185">Reference proteome</keyword>
<gene>
    <name evidence="9" type="ORF">HC757_08260</name>
</gene>
<protein>
    <submittedName>
        <fullName evidence="9">Lipoprotein</fullName>
    </submittedName>
</protein>
<feature type="signal peptide" evidence="8">
    <location>
        <begin position="1"/>
        <end position="20"/>
    </location>
</feature>
<dbReference type="Pfam" id="PF13627">
    <property type="entry name" value="LptM_cons"/>
    <property type="match status" value="1"/>
</dbReference>
<keyword evidence="3" id="KW-0472">Membrane</keyword>
<evidence type="ECO:0000256" key="6">
    <source>
        <dbReference type="ARBA" id="ARBA00023288"/>
    </source>
</evidence>
<dbReference type="EMBL" id="JAAXYH010000004">
    <property type="protein sequence ID" value="NMH65162.1"/>
    <property type="molecule type" value="Genomic_DNA"/>
</dbReference>
<sequence length="54" mass="5643">MRLLLLLMLASLFTSGCGQKGPLYKTPATEANRPAAAAEPAADTPVGQTQSQQQ</sequence>
<evidence type="ECO:0000313" key="9">
    <source>
        <dbReference type="EMBL" id="NMH65162.1"/>
    </source>
</evidence>
<keyword evidence="4" id="KW-0564">Palmitate</keyword>
<evidence type="ECO:0000256" key="4">
    <source>
        <dbReference type="ARBA" id="ARBA00023139"/>
    </source>
</evidence>
<dbReference type="InterPro" id="IPR032831">
    <property type="entry name" value="LptM_cons"/>
</dbReference>
<dbReference type="PROSITE" id="PS51257">
    <property type="entry name" value="PROKAR_LIPOPROTEIN"/>
    <property type="match status" value="1"/>
</dbReference>
<evidence type="ECO:0000256" key="7">
    <source>
        <dbReference type="SAM" id="MobiDB-lite"/>
    </source>
</evidence>
<evidence type="ECO:0000256" key="2">
    <source>
        <dbReference type="ARBA" id="ARBA00022729"/>
    </source>
</evidence>
<evidence type="ECO:0000256" key="8">
    <source>
        <dbReference type="SAM" id="SignalP"/>
    </source>
</evidence>
<keyword evidence="6 9" id="KW-0449">Lipoprotein</keyword>
<evidence type="ECO:0000256" key="1">
    <source>
        <dbReference type="ARBA" id="ARBA00004459"/>
    </source>
</evidence>
<keyword evidence="2 8" id="KW-0732">Signal</keyword>
<feature type="region of interest" description="Disordered" evidence="7">
    <location>
        <begin position="17"/>
        <end position="54"/>
    </location>
</feature>
<evidence type="ECO:0000256" key="3">
    <source>
        <dbReference type="ARBA" id="ARBA00023136"/>
    </source>
</evidence>
<comment type="subcellular location">
    <subcellularLocation>
        <location evidence="1">Cell outer membrane</location>
        <topology evidence="1">Lipid-anchor</topology>
    </subcellularLocation>
</comment>
<name>A0A972FYU0_9GAMM</name>
<dbReference type="NCBIfam" id="NF047847">
    <property type="entry name" value="SS_mature_LptM"/>
    <property type="match status" value="1"/>
</dbReference>
<dbReference type="Proteomes" id="UP000737113">
    <property type="component" value="Unassembled WGS sequence"/>
</dbReference>
<evidence type="ECO:0000313" key="10">
    <source>
        <dbReference type="Proteomes" id="UP000737113"/>
    </source>
</evidence>
<reference evidence="9" key="1">
    <citation type="submission" date="2020-04" db="EMBL/GenBank/DDBJ databases">
        <title>Description of Shewanella salipaludis sp. nov., isolated from a salt marsh.</title>
        <authorList>
            <person name="Park S."/>
            <person name="Yoon J.-H."/>
        </authorList>
    </citation>
    <scope>NUCLEOTIDE SEQUENCE</scope>
    <source>
        <strain evidence="9">SHSM-M6</strain>
    </source>
</reference>
<accession>A0A972FYU0</accession>
<feature type="chain" id="PRO_5036780530" evidence="8">
    <location>
        <begin position="21"/>
        <end position="54"/>
    </location>
</feature>
<comment type="caution">
    <text evidence="9">The sequence shown here is derived from an EMBL/GenBank/DDBJ whole genome shotgun (WGS) entry which is preliminary data.</text>
</comment>
<proteinExistence type="predicted"/>
<dbReference type="AlphaFoldDB" id="A0A972FYU0"/>
<keyword evidence="5" id="KW-0998">Cell outer membrane</keyword>
<evidence type="ECO:0000256" key="5">
    <source>
        <dbReference type="ARBA" id="ARBA00023237"/>
    </source>
</evidence>
<organism evidence="9 10">
    <name type="scientific">Shewanella salipaludis</name>
    <dbReference type="NCBI Taxonomy" id="2723052"/>
    <lineage>
        <taxon>Bacteria</taxon>
        <taxon>Pseudomonadati</taxon>
        <taxon>Pseudomonadota</taxon>
        <taxon>Gammaproteobacteria</taxon>
        <taxon>Alteromonadales</taxon>
        <taxon>Shewanellaceae</taxon>
        <taxon>Shewanella</taxon>
    </lineage>
</organism>